<evidence type="ECO:0000259" key="4">
    <source>
        <dbReference type="PROSITE" id="PS50043"/>
    </source>
</evidence>
<dbReference type="SMART" id="SM00421">
    <property type="entry name" value="HTH_LUXR"/>
    <property type="match status" value="1"/>
</dbReference>
<dbReference type="InterPro" id="IPR036388">
    <property type="entry name" value="WH-like_DNA-bd_sf"/>
</dbReference>
<comment type="caution">
    <text evidence="5">The sequence shown here is derived from an EMBL/GenBank/DDBJ whole genome shotgun (WGS) entry which is preliminary data.</text>
</comment>
<evidence type="ECO:0000313" key="5">
    <source>
        <dbReference type="EMBL" id="KHJ53648.1"/>
    </source>
</evidence>
<dbReference type="OrthoDB" id="3170288at2"/>
<evidence type="ECO:0000256" key="2">
    <source>
        <dbReference type="ARBA" id="ARBA00023125"/>
    </source>
</evidence>
<dbReference type="InterPro" id="IPR005143">
    <property type="entry name" value="TF_LuxR_autoind-bd_dom"/>
</dbReference>
<dbReference type="GO" id="GO:0003677">
    <property type="term" value="F:DNA binding"/>
    <property type="evidence" value="ECO:0007669"/>
    <property type="project" value="UniProtKB-KW"/>
</dbReference>
<dbReference type="Proteomes" id="UP000030826">
    <property type="component" value="Unassembled WGS sequence"/>
</dbReference>
<dbReference type="InterPro" id="IPR000792">
    <property type="entry name" value="Tscrpt_reg_LuxR_C"/>
</dbReference>
<dbReference type="PRINTS" id="PR00038">
    <property type="entry name" value="HTHLUXR"/>
</dbReference>
<dbReference type="Pfam" id="PF03472">
    <property type="entry name" value="Autoind_bind"/>
    <property type="match status" value="1"/>
</dbReference>
<reference evidence="5 6" key="1">
    <citation type="submission" date="2014-09" db="EMBL/GenBank/DDBJ databases">
        <title>Isolation and characterization of Aurantimonas altamirensis ON-56566 from clinical sample following a dog bite.</title>
        <authorList>
            <person name="Eshaghi A."/>
            <person name="Li A."/>
            <person name="Shahinas D."/>
            <person name="Bahn P."/>
            <person name="Kus J.V."/>
            <person name="Patel S.N."/>
        </authorList>
    </citation>
    <scope>NUCLEOTIDE SEQUENCE [LARGE SCALE GENOMIC DNA]</scope>
    <source>
        <strain evidence="5 6">ON-56566</strain>
    </source>
</reference>
<dbReference type="AlphaFoldDB" id="A0A0B1PYS0"/>
<evidence type="ECO:0000256" key="1">
    <source>
        <dbReference type="ARBA" id="ARBA00023015"/>
    </source>
</evidence>
<dbReference type="GO" id="GO:0006355">
    <property type="term" value="P:regulation of DNA-templated transcription"/>
    <property type="evidence" value="ECO:0007669"/>
    <property type="project" value="InterPro"/>
</dbReference>
<dbReference type="NCBIfam" id="TIGR03541">
    <property type="entry name" value="reg_near_HchA"/>
    <property type="match status" value="1"/>
</dbReference>
<dbReference type="Gene3D" id="1.10.10.10">
    <property type="entry name" value="Winged helix-like DNA-binding domain superfamily/Winged helix DNA-binding domain"/>
    <property type="match status" value="1"/>
</dbReference>
<sequence length="238" mass="26332">METTPDTIRAIERSAHVEEIRRAVRDFASPFGYDRFVLYAAPPSGPGLIERLLWIEGNWFDAGERHIDAETYLAHCPVNRHVLETDRAFFWTKLRRNGLETYRIVRHPHGSGVHGIQVPVFGHVGLMGSFSAGGIRIASSTDVQLAMGAIAPAAFRTMALLLSAATDKPASSLSRREQEILRWVASGRRQADIALQLGLSERTIENHLRRIRKRLGVSSTAQAVHVAVRVGLLDDPAA</sequence>
<dbReference type="STRING" id="370622.LA66_17115"/>
<dbReference type="InterPro" id="IPR016032">
    <property type="entry name" value="Sig_transdc_resp-reg_C-effctor"/>
</dbReference>
<evidence type="ECO:0000256" key="3">
    <source>
        <dbReference type="ARBA" id="ARBA00023163"/>
    </source>
</evidence>
<keyword evidence="2" id="KW-0238">DNA-binding</keyword>
<dbReference type="Pfam" id="PF00196">
    <property type="entry name" value="GerE"/>
    <property type="match status" value="1"/>
</dbReference>
<dbReference type="InterPro" id="IPR036693">
    <property type="entry name" value="TF_LuxR_autoind-bd_dom_sf"/>
</dbReference>
<dbReference type="InterPro" id="IPR019941">
    <property type="entry name" value="Tscrpt_reg_LuxR_HchA-assoc"/>
</dbReference>
<evidence type="ECO:0000313" key="6">
    <source>
        <dbReference type="Proteomes" id="UP000030826"/>
    </source>
</evidence>
<protein>
    <submittedName>
        <fullName evidence="5">LuxR family transcriptional regulator</fullName>
    </submittedName>
</protein>
<name>A0A0B1PYS0_9HYPH</name>
<keyword evidence="1" id="KW-0805">Transcription regulation</keyword>
<dbReference type="SUPFAM" id="SSF75516">
    <property type="entry name" value="Pheromone-binding domain of LuxR-like quorum-sensing transcription factors"/>
    <property type="match status" value="1"/>
</dbReference>
<proteinExistence type="predicted"/>
<dbReference type="PROSITE" id="PS50043">
    <property type="entry name" value="HTH_LUXR_2"/>
    <property type="match status" value="1"/>
</dbReference>
<keyword evidence="3" id="KW-0804">Transcription</keyword>
<dbReference type="PANTHER" id="PTHR44688:SF16">
    <property type="entry name" value="DNA-BINDING TRANSCRIPTIONAL ACTIVATOR DEVR_DOSR"/>
    <property type="match status" value="1"/>
</dbReference>
<dbReference type="Gene3D" id="3.30.450.80">
    <property type="entry name" value="Transcription factor LuxR-like, autoinducer-binding domain"/>
    <property type="match status" value="1"/>
</dbReference>
<dbReference type="EMBL" id="JRFJ01000005">
    <property type="protein sequence ID" value="KHJ53648.1"/>
    <property type="molecule type" value="Genomic_DNA"/>
</dbReference>
<dbReference type="PANTHER" id="PTHR44688">
    <property type="entry name" value="DNA-BINDING TRANSCRIPTIONAL ACTIVATOR DEVR_DOSR"/>
    <property type="match status" value="1"/>
</dbReference>
<accession>A0A0B1PYS0</accession>
<dbReference type="CDD" id="cd06170">
    <property type="entry name" value="LuxR_C_like"/>
    <property type="match status" value="1"/>
</dbReference>
<gene>
    <name evidence="5" type="ORF">LA66_17115</name>
</gene>
<organism evidence="5 6">
    <name type="scientific">Aureimonas altamirensis</name>
    <dbReference type="NCBI Taxonomy" id="370622"/>
    <lineage>
        <taxon>Bacteria</taxon>
        <taxon>Pseudomonadati</taxon>
        <taxon>Pseudomonadota</taxon>
        <taxon>Alphaproteobacteria</taxon>
        <taxon>Hyphomicrobiales</taxon>
        <taxon>Aurantimonadaceae</taxon>
        <taxon>Aureimonas</taxon>
    </lineage>
</organism>
<dbReference type="SUPFAM" id="SSF46894">
    <property type="entry name" value="C-terminal effector domain of the bipartite response regulators"/>
    <property type="match status" value="1"/>
</dbReference>
<feature type="domain" description="HTH luxR-type" evidence="4">
    <location>
        <begin position="166"/>
        <end position="231"/>
    </location>
</feature>